<feature type="compositionally biased region" description="Basic and acidic residues" evidence="2">
    <location>
        <begin position="409"/>
        <end position="422"/>
    </location>
</feature>
<feature type="coiled-coil region" evidence="1">
    <location>
        <begin position="68"/>
        <end position="139"/>
    </location>
</feature>
<feature type="compositionally biased region" description="Basic and acidic residues" evidence="2">
    <location>
        <begin position="234"/>
        <end position="246"/>
    </location>
</feature>
<comment type="caution">
    <text evidence="5">The sequence shown here is derived from an EMBL/GenBank/DDBJ whole genome shotgun (WGS) entry which is preliminary data.</text>
</comment>
<reference evidence="5 6" key="1">
    <citation type="submission" date="2020-08" db="EMBL/GenBank/DDBJ databases">
        <title>Sequencing the genomes of 1000 actinobacteria strains.</title>
        <authorList>
            <person name="Klenk H.-P."/>
        </authorList>
    </citation>
    <scope>NUCLEOTIDE SEQUENCE [LARGE SCALE GENOMIC DNA]</scope>
    <source>
        <strain evidence="5 6">DSM 44230</strain>
    </source>
</reference>
<name>A0A7W7C6B3_9PSEU</name>
<accession>A0A7W7C6B3</accession>
<evidence type="ECO:0000256" key="2">
    <source>
        <dbReference type="SAM" id="MobiDB-lite"/>
    </source>
</evidence>
<protein>
    <recommendedName>
        <fullName evidence="4">DUF6779 domain-containing protein</fullName>
    </recommendedName>
</protein>
<feature type="domain" description="DUF6779" evidence="4">
    <location>
        <begin position="46"/>
        <end position="154"/>
    </location>
</feature>
<keyword evidence="3" id="KW-1133">Transmembrane helix</keyword>
<feature type="compositionally biased region" description="Basic and acidic residues" evidence="2">
    <location>
        <begin position="266"/>
        <end position="294"/>
    </location>
</feature>
<evidence type="ECO:0000256" key="1">
    <source>
        <dbReference type="SAM" id="Coils"/>
    </source>
</evidence>
<feature type="transmembrane region" description="Helical" evidence="3">
    <location>
        <begin position="20"/>
        <end position="39"/>
    </location>
</feature>
<feature type="compositionally biased region" description="Basic and acidic residues" evidence="2">
    <location>
        <begin position="527"/>
        <end position="537"/>
    </location>
</feature>
<keyword evidence="1" id="KW-0175">Coiled coil</keyword>
<dbReference type="RefSeq" id="WP_185001301.1">
    <property type="nucleotide sequence ID" value="NZ_BAAAUI010000006.1"/>
</dbReference>
<keyword evidence="3" id="KW-0472">Membrane</keyword>
<organism evidence="5 6">
    <name type="scientific">Crossiella cryophila</name>
    <dbReference type="NCBI Taxonomy" id="43355"/>
    <lineage>
        <taxon>Bacteria</taxon>
        <taxon>Bacillati</taxon>
        <taxon>Actinomycetota</taxon>
        <taxon>Actinomycetes</taxon>
        <taxon>Pseudonocardiales</taxon>
        <taxon>Pseudonocardiaceae</taxon>
        <taxon>Crossiella</taxon>
    </lineage>
</organism>
<feature type="compositionally biased region" description="Low complexity" evidence="2">
    <location>
        <begin position="431"/>
        <end position="453"/>
    </location>
</feature>
<evidence type="ECO:0000313" key="5">
    <source>
        <dbReference type="EMBL" id="MBB4675311.1"/>
    </source>
</evidence>
<feature type="compositionally biased region" description="Basic and acidic residues" evidence="2">
    <location>
        <begin position="211"/>
        <end position="225"/>
    </location>
</feature>
<dbReference type="Proteomes" id="UP000533598">
    <property type="component" value="Unassembled WGS sequence"/>
</dbReference>
<evidence type="ECO:0000259" key="4">
    <source>
        <dbReference type="Pfam" id="PF20570"/>
    </source>
</evidence>
<gene>
    <name evidence="5" type="ORF">HNR67_001429</name>
</gene>
<feature type="transmembrane region" description="Helical" evidence="3">
    <location>
        <begin position="45"/>
        <end position="67"/>
    </location>
</feature>
<dbReference type="EMBL" id="JACHMH010000001">
    <property type="protein sequence ID" value="MBB4675311.1"/>
    <property type="molecule type" value="Genomic_DNA"/>
</dbReference>
<dbReference type="InterPro" id="IPR046706">
    <property type="entry name" value="DUF6779"/>
</dbReference>
<dbReference type="Pfam" id="PF20570">
    <property type="entry name" value="DUF6779"/>
    <property type="match status" value="1"/>
</dbReference>
<dbReference type="AlphaFoldDB" id="A0A7W7C6B3"/>
<proteinExistence type="predicted"/>
<evidence type="ECO:0000313" key="6">
    <source>
        <dbReference type="Proteomes" id="UP000533598"/>
    </source>
</evidence>
<feature type="compositionally biased region" description="Basic and acidic residues" evidence="2">
    <location>
        <begin position="385"/>
        <end position="401"/>
    </location>
</feature>
<sequence>MNGRSDSTSEPRSTARGNGILLLGAVLLLAATAAVVLVISDDARWLRLGVVAALWAALVGAFAAARYRKQAGERAQRAEELHRVYELELECEVAARREYELEVEAKTRERIEQESRSDLDELRNELRALRENLEALLGGEVLVERVALRAESTRMRSLPDQSRRLAISDRSDRVIASAEERIRKITAGTVEPVRAQATRQEESTQLIPAVRADRKEPQQDVRADAARTAFVSKEAVRAEAQRREARPAAPQRQHVPPRKQTTPEPSRPDVQRDRDRQQPRREPERREPERREPEPAFAETARLARQAQPQPQPKPQPVLKQQPAQRPEFRRPEPASASIVAELDGGASTWTETPPARPARPEPAVTRGEVIGSGQVQRPAQPPRPAERPEFHPTIGDRHPEPSAPAVIDHTEVVARRYRPDPEPNEPAATPSWAFDSGSSSSSSTPSSWTEAESTGRRRKPEYEPEEPAGRRRKPEFEFEEAPAEPAGRRRKPEPEPESEAPGGGRRRKPESSWDALGGWNPELSDDASRSRLDPDTGAHGGGGKSVSELLAAHGNTEPPRRRRRKDD</sequence>
<keyword evidence="3" id="KW-0812">Transmembrane</keyword>
<evidence type="ECO:0000256" key="3">
    <source>
        <dbReference type="SAM" id="Phobius"/>
    </source>
</evidence>
<feature type="region of interest" description="Disordered" evidence="2">
    <location>
        <begin position="193"/>
        <end position="568"/>
    </location>
</feature>
<keyword evidence="6" id="KW-1185">Reference proteome</keyword>